<keyword evidence="5 6" id="KW-0472">Membrane</keyword>
<evidence type="ECO:0000256" key="5">
    <source>
        <dbReference type="ARBA" id="ARBA00023136"/>
    </source>
</evidence>
<evidence type="ECO:0000256" key="6">
    <source>
        <dbReference type="SAM" id="Phobius"/>
    </source>
</evidence>
<evidence type="ECO:0000313" key="9">
    <source>
        <dbReference type="EMBL" id="VFT86690.1"/>
    </source>
</evidence>
<feature type="transmembrane region" description="Helical" evidence="6">
    <location>
        <begin position="234"/>
        <end position="252"/>
    </location>
</feature>
<dbReference type="GO" id="GO:0005886">
    <property type="term" value="C:plasma membrane"/>
    <property type="evidence" value="ECO:0007669"/>
    <property type="project" value="UniProtKB-SubCell"/>
</dbReference>
<dbReference type="PANTHER" id="PTHR12677">
    <property type="entry name" value="GOLGI APPARATUS MEMBRANE PROTEIN TVP38-RELATED"/>
    <property type="match status" value="1"/>
</dbReference>
<organism evidence="9 10">
    <name type="scientific">Aphanomyces stellatus</name>
    <dbReference type="NCBI Taxonomy" id="120398"/>
    <lineage>
        <taxon>Eukaryota</taxon>
        <taxon>Sar</taxon>
        <taxon>Stramenopiles</taxon>
        <taxon>Oomycota</taxon>
        <taxon>Saprolegniomycetes</taxon>
        <taxon>Saprolegniales</taxon>
        <taxon>Verrucalvaceae</taxon>
        <taxon>Aphanomyces</taxon>
    </lineage>
</organism>
<keyword evidence="4 6" id="KW-1133">Transmembrane helix</keyword>
<feature type="domain" description="VTT" evidence="7">
    <location>
        <begin position="93"/>
        <end position="210"/>
    </location>
</feature>
<dbReference type="PANTHER" id="PTHR12677:SF59">
    <property type="entry name" value="GOLGI APPARATUS MEMBRANE PROTEIN TVP38-RELATED"/>
    <property type="match status" value="1"/>
</dbReference>
<dbReference type="AlphaFoldDB" id="A0A485KNT8"/>
<evidence type="ECO:0000259" key="7">
    <source>
        <dbReference type="Pfam" id="PF09335"/>
    </source>
</evidence>
<feature type="transmembrane region" description="Helical" evidence="6">
    <location>
        <begin position="36"/>
        <end position="54"/>
    </location>
</feature>
<dbReference type="OrthoDB" id="166803at2759"/>
<feature type="transmembrane region" description="Helical" evidence="6">
    <location>
        <begin position="74"/>
        <end position="97"/>
    </location>
</feature>
<keyword evidence="2" id="KW-1003">Cell membrane</keyword>
<sequence length="282" mass="31342">MAPNQTYQSIPTAEDTAAKHIDDADLPQPAWTTRRILLVGSLALVCLSVAVGLWRFTQSSVFASMVKWEQEHEAIGIVIFVLVYALCIVCCCPSTIFDLLAGYIFGFGFGNVAAIAGKSLGSVISYLLGRYLMQDAIRKKLQDGQPMFRAWSILLERDEFQFVVLLQFAYIPIFLKNYGLAILNVSFSLFFWSSITVGGARTWLTVYIGSTATHMAELFTKNASGATSHLPEEILIVVGIVSTFVLLLYGSYRTRQYLDELAAYELAHHQLEINQVNKAAME</sequence>
<comment type="subcellular location">
    <subcellularLocation>
        <location evidence="1">Cell membrane</location>
        <topology evidence="1">Multi-pass membrane protein</topology>
    </subcellularLocation>
</comment>
<reference evidence="8" key="2">
    <citation type="submission" date="2019-06" db="EMBL/GenBank/DDBJ databases">
        <title>Genomics analysis of Aphanomyces spp. identifies a new class of oomycete effector associated with host adaptation.</title>
        <authorList>
            <person name="Gaulin E."/>
        </authorList>
    </citation>
    <scope>NUCLEOTIDE SEQUENCE</scope>
    <source>
        <strain evidence="8">CBS 578.67</strain>
    </source>
</reference>
<dbReference type="Proteomes" id="UP000332933">
    <property type="component" value="Unassembled WGS sequence"/>
</dbReference>
<proteinExistence type="predicted"/>
<dbReference type="EMBL" id="VJMH01005165">
    <property type="protein sequence ID" value="KAF0699628.1"/>
    <property type="molecule type" value="Genomic_DNA"/>
</dbReference>
<name>A0A485KNT8_9STRA</name>
<evidence type="ECO:0000313" key="10">
    <source>
        <dbReference type="Proteomes" id="UP000332933"/>
    </source>
</evidence>
<keyword evidence="10" id="KW-1185">Reference proteome</keyword>
<dbReference type="InterPro" id="IPR032816">
    <property type="entry name" value="VTT_dom"/>
</dbReference>
<accession>A0A485KNT8</accession>
<evidence type="ECO:0000313" key="8">
    <source>
        <dbReference type="EMBL" id="KAF0699628.1"/>
    </source>
</evidence>
<gene>
    <name evidence="9" type="primary">Aste57867_9811</name>
    <name evidence="8" type="ORF">As57867_009772</name>
    <name evidence="9" type="ORF">ASTE57867_9811</name>
</gene>
<reference evidence="9 10" key="1">
    <citation type="submission" date="2019-03" db="EMBL/GenBank/DDBJ databases">
        <authorList>
            <person name="Gaulin E."/>
            <person name="Dumas B."/>
        </authorList>
    </citation>
    <scope>NUCLEOTIDE SEQUENCE [LARGE SCALE GENOMIC DNA]</scope>
    <source>
        <strain evidence="9">CBS 568.67</strain>
    </source>
</reference>
<evidence type="ECO:0000256" key="1">
    <source>
        <dbReference type="ARBA" id="ARBA00004651"/>
    </source>
</evidence>
<protein>
    <submittedName>
        <fullName evidence="9">Aste57867_9811 protein</fullName>
    </submittedName>
</protein>
<feature type="transmembrane region" description="Helical" evidence="6">
    <location>
        <begin position="103"/>
        <end position="129"/>
    </location>
</feature>
<evidence type="ECO:0000256" key="4">
    <source>
        <dbReference type="ARBA" id="ARBA00022989"/>
    </source>
</evidence>
<dbReference type="InterPro" id="IPR015414">
    <property type="entry name" value="TMEM64"/>
</dbReference>
<keyword evidence="3 6" id="KW-0812">Transmembrane</keyword>
<dbReference type="Pfam" id="PF09335">
    <property type="entry name" value="VTT_dom"/>
    <property type="match status" value="1"/>
</dbReference>
<evidence type="ECO:0000256" key="2">
    <source>
        <dbReference type="ARBA" id="ARBA00022475"/>
    </source>
</evidence>
<feature type="transmembrane region" description="Helical" evidence="6">
    <location>
        <begin position="178"/>
        <end position="195"/>
    </location>
</feature>
<evidence type="ECO:0000256" key="3">
    <source>
        <dbReference type="ARBA" id="ARBA00022692"/>
    </source>
</evidence>
<dbReference type="EMBL" id="CAADRA010005186">
    <property type="protein sequence ID" value="VFT86690.1"/>
    <property type="molecule type" value="Genomic_DNA"/>
</dbReference>